<dbReference type="InterPro" id="IPR005996">
    <property type="entry name" value="Ribosomal_uL30_bac-type"/>
</dbReference>
<dbReference type="PANTHER" id="PTHR15892">
    <property type="entry name" value="MITOCHONDRIAL RIBOSOMAL PROTEIN L30"/>
    <property type="match status" value="1"/>
</dbReference>
<dbReference type="OrthoDB" id="9973389at2759"/>
<evidence type="ECO:0000313" key="1">
    <source>
        <dbReference type="EMBL" id="RZF40106.1"/>
    </source>
</evidence>
<dbReference type="InterPro" id="IPR036919">
    <property type="entry name" value="Ribo_uL30_ferredoxin-like_sf"/>
</dbReference>
<dbReference type="PANTHER" id="PTHR15892:SF2">
    <property type="entry name" value="LARGE RIBOSOMAL SUBUNIT PROTEIN UL30M"/>
    <property type="match status" value="1"/>
</dbReference>
<dbReference type="STRING" id="195883.A0A482X3B6"/>
<dbReference type="GO" id="GO:0003735">
    <property type="term" value="F:structural constituent of ribosome"/>
    <property type="evidence" value="ECO:0007669"/>
    <property type="project" value="InterPro"/>
</dbReference>
<sequence length="182" mass="21388">MIVNNVVNLIGNDCFRIFSRGVKIRALKSWEGGIKHHGFTYYPRYPDEVDKKIDPPKLWMVQRIKPFSGNHWKLKDMLRAIGLGDDDKSSKVVAVKNIPEMNSKLYKIKHLIKITPIKFMNGEPTAEDINYCHLNEWGEFTITKKIDPKRLEQTEKFINDPKHLDAATKRKQSRLKWENPWE</sequence>
<comment type="caution">
    <text evidence="1">The sequence shown here is derived from an EMBL/GenBank/DDBJ whole genome shotgun (WGS) entry which is preliminary data.</text>
</comment>
<dbReference type="InParanoid" id="A0A482X3B6"/>
<reference evidence="1 2" key="1">
    <citation type="journal article" date="2017" name="Gigascience">
        <title>Genome sequence of the small brown planthopper, Laodelphax striatellus.</title>
        <authorList>
            <person name="Zhu J."/>
            <person name="Jiang F."/>
            <person name="Wang X."/>
            <person name="Yang P."/>
            <person name="Bao Y."/>
            <person name="Zhao W."/>
            <person name="Wang W."/>
            <person name="Lu H."/>
            <person name="Wang Q."/>
            <person name="Cui N."/>
            <person name="Li J."/>
            <person name="Chen X."/>
            <person name="Luo L."/>
            <person name="Yu J."/>
            <person name="Kang L."/>
            <person name="Cui F."/>
        </authorList>
    </citation>
    <scope>NUCLEOTIDE SEQUENCE [LARGE SCALE GENOMIC DNA]</scope>
    <source>
        <strain evidence="1">Lst14</strain>
    </source>
</reference>
<evidence type="ECO:0000313" key="2">
    <source>
        <dbReference type="Proteomes" id="UP000291343"/>
    </source>
</evidence>
<protein>
    <recommendedName>
        <fullName evidence="3">39S ribosomal protein L30, mitochondrial</fullName>
    </recommendedName>
</protein>
<dbReference type="GO" id="GO:0006412">
    <property type="term" value="P:translation"/>
    <property type="evidence" value="ECO:0007669"/>
    <property type="project" value="InterPro"/>
</dbReference>
<name>A0A482X3B6_LAOST</name>
<dbReference type="SMR" id="A0A482X3B6"/>
<gene>
    <name evidence="1" type="ORF">LSTR_LSTR002509</name>
</gene>
<dbReference type="Gene3D" id="3.30.1390.20">
    <property type="entry name" value="Ribosomal protein L30, ferredoxin-like fold domain"/>
    <property type="match status" value="1"/>
</dbReference>
<proteinExistence type="predicted"/>
<evidence type="ECO:0008006" key="3">
    <source>
        <dbReference type="Google" id="ProtNLM"/>
    </source>
</evidence>
<dbReference type="Proteomes" id="UP000291343">
    <property type="component" value="Unassembled WGS sequence"/>
</dbReference>
<accession>A0A482X3B6</accession>
<dbReference type="SUPFAM" id="SSF55129">
    <property type="entry name" value="Ribosomal protein L30p/L7e"/>
    <property type="match status" value="1"/>
</dbReference>
<dbReference type="FunCoup" id="A0A482X3B6">
    <property type="interactions" value="1245"/>
</dbReference>
<dbReference type="AlphaFoldDB" id="A0A482X3B6"/>
<keyword evidence="2" id="KW-1185">Reference proteome</keyword>
<dbReference type="GO" id="GO:0015934">
    <property type="term" value="C:large ribosomal subunit"/>
    <property type="evidence" value="ECO:0007669"/>
    <property type="project" value="InterPro"/>
</dbReference>
<dbReference type="GO" id="GO:0005739">
    <property type="term" value="C:mitochondrion"/>
    <property type="evidence" value="ECO:0007669"/>
    <property type="project" value="TreeGrafter"/>
</dbReference>
<dbReference type="EMBL" id="QKKF02019433">
    <property type="protein sequence ID" value="RZF40106.1"/>
    <property type="molecule type" value="Genomic_DNA"/>
</dbReference>
<organism evidence="1 2">
    <name type="scientific">Laodelphax striatellus</name>
    <name type="common">Small brown planthopper</name>
    <name type="synonym">Delphax striatella</name>
    <dbReference type="NCBI Taxonomy" id="195883"/>
    <lineage>
        <taxon>Eukaryota</taxon>
        <taxon>Metazoa</taxon>
        <taxon>Ecdysozoa</taxon>
        <taxon>Arthropoda</taxon>
        <taxon>Hexapoda</taxon>
        <taxon>Insecta</taxon>
        <taxon>Pterygota</taxon>
        <taxon>Neoptera</taxon>
        <taxon>Paraneoptera</taxon>
        <taxon>Hemiptera</taxon>
        <taxon>Auchenorrhyncha</taxon>
        <taxon>Fulgoroidea</taxon>
        <taxon>Delphacidae</taxon>
        <taxon>Criomorphinae</taxon>
        <taxon>Laodelphax</taxon>
    </lineage>
</organism>